<dbReference type="OrthoDB" id="9768177at2"/>
<protein>
    <submittedName>
        <fullName evidence="9">TonB-linked SusC/RagA family outer membrane protein</fullName>
    </submittedName>
</protein>
<evidence type="ECO:0000256" key="1">
    <source>
        <dbReference type="ARBA" id="ARBA00004571"/>
    </source>
</evidence>
<evidence type="ECO:0000313" key="10">
    <source>
        <dbReference type="Proteomes" id="UP000295292"/>
    </source>
</evidence>
<dbReference type="NCBIfam" id="TIGR04057">
    <property type="entry name" value="SusC_RagA_signa"/>
    <property type="match status" value="1"/>
</dbReference>
<dbReference type="Pfam" id="PF07715">
    <property type="entry name" value="Plug"/>
    <property type="match status" value="1"/>
</dbReference>
<reference evidence="9 10" key="1">
    <citation type="submission" date="2019-03" db="EMBL/GenBank/DDBJ databases">
        <title>Genomic Encyclopedia of Archaeal and Bacterial Type Strains, Phase II (KMG-II): from individual species to whole genera.</title>
        <authorList>
            <person name="Goeker M."/>
        </authorList>
    </citation>
    <scope>NUCLEOTIDE SEQUENCE [LARGE SCALE GENOMIC DNA]</scope>
    <source>
        <strain evidence="9 10">DSM 28353</strain>
    </source>
</reference>
<comment type="caution">
    <text evidence="9">The sequence shown here is derived from an EMBL/GenBank/DDBJ whole genome shotgun (WGS) entry which is preliminary data.</text>
</comment>
<evidence type="ECO:0000313" key="9">
    <source>
        <dbReference type="EMBL" id="TDQ80202.1"/>
    </source>
</evidence>
<dbReference type="PROSITE" id="PS52016">
    <property type="entry name" value="TONB_DEPENDENT_REC_3"/>
    <property type="match status" value="1"/>
</dbReference>
<evidence type="ECO:0000256" key="4">
    <source>
        <dbReference type="ARBA" id="ARBA00022692"/>
    </source>
</evidence>
<dbReference type="Gene3D" id="2.60.40.1120">
    <property type="entry name" value="Carboxypeptidase-like, regulatory domain"/>
    <property type="match status" value="1"/>
</dbReference>
<dbReference type="SUPFAM" id="SSF49464">
    <property type="entry name" value="Carboxypeptidase regulatory domain-like"/>
    <property type="match status" value="1"/>
</dbReference>
<keyword evidence="10" id="KW-1185">Reference proteome</keyword>
<proteinExistence type="inferred from homology"/>
<dbReference type="SUPFAM" id="SSF56935">
    <property type="entry name" value="Porins"/>
    <property type="match status" value="1"/>
</dbReference>
<feature type="domain" description="TonB-dependent receptor plug" evidence="8">
    <location>
        <begin position="219"/>
        <end position="350"/>
    </location>
</feature>
<dbReference type="Pfam" id="PF13715">
    <property type="entry name" value="CarbopepD_reg_2"/>
    <property type="match status" value="1"/>
</dbReference>
<keyword evidence="3 7" id="KW-1134">Transmembrane beta strand</keyword>
<evidence type="ECO:0000259" key="8">
    <source>
        <dbReference type="Pfam" id="PF07715"/>
    </source>
</evidence>
<sequence>MYSKMNLFRSYGTSIAQSKSITLRYVRCFTVLLFTFIFSVASSKAQTVKFDGKQLSMDEIIQEIRKQTGFDFIYKKQAIESFPTLSPLAIDKPLNSFLNELFKNLPVSFEIKNKTIVLKELEQPEGVCQVYGCIRNSDGQPLQGVSIKSKSKASGTSTDQEGRYLLKCGKGETITFSMVGYLSQEVKVQGSKMVDITLSTTDNMMEDVVVIGYGTRSREKVTGAISSISAKEIENLPATSFQSMLQGRVPGLNVLNFTGEPGASSIALIRGLSGSSRDGLPANTSPLYVIDGMPYSMEDMGAIPSLKGAKVTTSNIDPLSMINPDDIESIDILRDASATAIYGSRGANGVIIVKTKMGKIGKPTITFNTNLGLSSPPAFRSTLGGKLERETRMRYINKYAELDADFHTINNAAFLTDSINPFYNNATDWQKLYYRYSRIQNYTLGISGAIADQLSYRTNLGYSDEGGIMKATGYNRYTLSTNMIFKPSKSFDINLDIAGTFSEKKRGNGADQNAMGAGGNFNTSLYPTPVSDELSNFFKAFDLLDEVNQNGSVRSSLGLTYKLGDSFRFTNNLRMSYGLDERNTFKPSALNTNNKPSLNNYFGKNTTLLNEHVLTYFTSLDHHNFIVDLGFSNDRLIRSYTRTNALDGISDYMKAINGFPKERVTTIEEYSKSVRLSYFARLNYDFASKYIVSGSIRRDGSSRFGDNNRWGYFPAGAVAWNIHKEEFMKEVDWVNNMKLRLSSGVSGTEFSFDYLTQGLYDIGTAGEMYNTTTAPTYNNVISANPWYQKGLTNPDLTWEKSIDKNVGFDGMFLSNRLGVNFDFYWKESRGKLFDLALPNTSGYKMIYSNGQDVLNYGYELAIYLDLIRKSPKWKWSINMNGAINRNVLLGIGEEGKDVYLRSMERLLRVGRPLNDFYVHQTLGVYATDEDVPVNPKTGYRLTGSNTQYPFKAGDIMVADLDGDYRVGYEVSNANGDLISGDKIFGGNPNPTITGGFRSDLRYGQFSLSTFFVYSVGRQIINKTLADRLNPNTLLAPNSLPDVSEFDFWEQSGDQAMYPAYNPFNKNNYINYSYQQTLFVEEGSFLRLKNVQLSYELPSALIKRFKLKRLNIFGQMDNVFIIQKFNGPDAENVDFSGIDRGGFYPIPKKITFGLNVQL</sequence>
<organism evidence="9 10">
    <name type="scientific">Sphingobacterium yanglingense</name>
    <dbReference type="NCBI Taxonomy" id="1437280"/>
    <lineage>
        <taxon>Bacteria</taxon>
        <taxon>Pseudomonadati</taxon>
        <taxon>Bacteroidota</taxon>
        <taxon>Sphingobacteriia</taxon>
        <taxon>Sphingobacteriales</taxon>
        <taxon>Sphingobacteriaceae</taxon>
        <taxon>Sphingobacterium</taxon>
    </lineage>
</organism>
<dbReference type="Gene3D" id="2.170.130.10">
    <property type="entry name" value="TonB-dependent receptor, plug domain"/>
    <property type="match status" value="1"/>
</dbReference>
<dbReference type="Gene3D" id="2.40.170.20">
    <property type="entry name" value="TonB-dependent receptor, beta-barrel domain"/>
    <property type="match status" value="1"/>
</dbReference>
<evidence type="ECO:0000256" key="7">
    <source>
        <dbReference type="PROSITE-ProRule" id="PRU01360"/>
    </source>
</evidence>
<dbReference type="InterPro" id="IPR036942">
    <property type="entry name" value="Beta-barrel_TonB_sf"/>
</dbReference>
<keyword evidence="6 7" id="KW-0998">Cell outer membrane</keyword>
<accession>A0A4R6WN33</accession>
<comment type="similarity">
    <text evidence="7">Belongs to the TonB-dependent receptor family.</text>
</comment>
<keyword evidence="4 7" id="KW-0812">Transmembrane</keyword>
<dbReference type="NCBIfam" id="TIGR04056">
    <property type="entry name" value="OMP_RagA_SusC"/>
    <property type="match status" value="1"/>
</dbReference>
<evidence type="ECO:0000256" key="3">
    <source>
        <dbReference type="ARBA" id="ARBA00022452"/>
    </source>
</evidence>
<gene>
    <name evidence="9" type="ORF">CLV99_1659</name>
</gene>
<comment type="subcellular location">
    <subcellularLocation>
        <location evidence="1 7">Cell outer membrane</location>
        <topology evidence="1 7">Multi-pass membrane protein</topology>
    </subcellularLocation>
</comment>
<dbReference type="InterPro" id="IPR008969">
    <property type="entry name" value="CarboxyPept-like_regulatory"/>
</dbReference>
<keyword evidence="2 7" id="KW-0813">Transport</keyword>
<dbReference type="RefSeq" id="WP_133583942.1">
    <property type="nucleotide sequence ID" value="NZ_SNYV01000011.1"/>
</dbReference>
<keyword evidence="5 7" id="KW-0472">Membrane</keyword>
<name>A0A4R6WN33_9SPHI</name>
<dbReference type="InterPro" id="IPR012910">
    <property type="entry name" value="Plug_dom"/>
</dbReference>
<dbReference type="InterPro" id="IPR023996">
    <property type="entry name" value="TonB-dep_OMP_SusC/RagA"/>
</dbReference>
<dbReference type="EMBL" id="SNYV01000011">
    <property type="protein sequence ID" value="TDQ80202.1"/>
    <property type="molecule type" value="Genomic_DNA"/>
</dbReference>
<dbReference type="InterPro" id="IPR023997">
    <property type="entry name" value="TonB-dep_OMP_SusC/RagA_CS"/>
</dbReference>
<dbReference type="InterPro" id="IPR039426">
    <property type="entry name" value="TonB-dep_rcpt-like"/>
</dbReference>
<evidence type="ECO:0000256" key="5">
    <source>
        <dbReference type="ARBA" id="ARBA00023136"/>
    </source>
</evidence>
<dbReference type="GO" id="GO:0009279">
    <property type="term" value="C:cell outer membrane"/>
    <property type="evidence" value="ECO:0007669"/>
    <property type="project" value="UniProtKB-SubCell"/>
</dbReference>
<dbReference type="InterPro" id="IPR037066">
    <property type="entry name" value="Plug_dom_sf"/>
</dbReference>
<evidence type="ECO:0000256" key="6">
    <source>
        <dbReference type="ARBA" id="ARBA00023237"/>
    </source>
</evidence>
<dbReference type="AlphaFoldDB" id="A0A4R6WN33"/>
<evidence type="ECO:0000256" key="2">
    <source>
        <dbReference type="ARBA" id="ARBA00022448"/>
    </source>
</evidence>
<dbReference type="Proteomes" id="UP000295292">
    <property type="component" value="Unassembled WGS sequence"/>
</dbReference>